<dbReference type="PANTHER" id="PTHR34137">
    <property type="entry name" value="EXODEOXYRIBONUCLEASE 7 SMALL SUBUNIT"/>
    <property type="match status" value="1"/>
</dbReference>
<dbReference type="InterPro" id="IPR037004">
    <property type="entry name" value="Exonuc_VII_ssu_sf"/>
</dbReference>
<dbReference type="RefSeq" id="WP_281092875.1">
    <property type="nucleotide sequence ID" value="NZ_JARYZI010000001.1"/>
</dbReference>
<keyword evidence="4 6" id="KW-0378">Hydrolase</keyword>
<evidence type="ECO:0000256" key="1">
    <source>
        <dbReference type="ARBA" id="ARBA00009998"/>
    </source>
</evidence>
<evidence type="ECO:0000256" key="2">
    <source>
        <dbReference type="ARBA" id="ARBA00022490"/>
    </source>
</evidence>
<sequence length="69" mass="7890">MASKSTYEKKLERLSELSTILERGEAPLEELLKVFEEGIKLYRECNTILESTEAKIQTILTNEEAENAN</sequence>
<name>A0ABT6N9K5_9FIRM</name>
<comment type="subcellular location">
    <subcellularLocation>
        <location evidence="6">Cytoplasm</location>
    </subcellularLocation>
</comment>
<dbReference type="Pfam" id="PF02609">
    <property type="entry name" value="Exonuc_VII_S"/>
    <property type="match status" value="1"/>
</dbReference>
<dbReference type="InterPro" id="IPR003761">
    <property type="entry name" value="Exonuc_VII_S"/>
</dbReference>
<dbReference type="GO" id="GO:0008855">
    <property type="term" value="F:exodeoxyribonuclease VII activity"/>
    <property type="evidence" value="ECO:0007669"/>
    <property type="project" value="UniProtKB-EC"/>
</dbReference>
<evidence type="ECO:0000256" key="6">
    <source>
        <dbReference type="HAMAP-Rule" id="MF_00337"/>
    </source>
</evidence>
<keyword evidence="3 6" id="KW-0540">Nuclease</keyword>
<accession>A0ABT6N9K5</accession>
<dbReference type="EC" id="3.1.11.6" evidence="6"/>
<dbReference type="NCBIfam" id="TIGR01280">
    <property type="entry name" value="xseB"/>
    <property type="match status" value="1"/>
</dbReference>
<proteinExistence type="inferred from homology"/>
<comment type="caution">
    <text evidence="7">The sequence shown here is derived from an EMBL/GenBank/DDBJ whole genome shotgun (WGS) entry which is preliminary data.</text>
</comment>
<dbReference type="SUPFAM" id="SSF116842">
    <property type="entry name" value="XseB-like"/>
    <property type="match status" value="1"/>
</dbReference>
<evidence type="ECO:0000256" key="3">
    <source>
        <dbReference type="ARBA" id="ARBA00022722"/>
    </source>
</evidence>
<dbReference type="Proteomes" id="UP001158045">
    <property type="component" value="Unassembled WGS sequence"/>
</dbReference>
<comment type="subunit">
    <text evidence="6">Heterooligomer composed of large and small subunits.</text>
</comment>
<protein>
    <recommendedName>
        <fullName evidence="6">Exodeoxyribonuclease 7 small subunit</fullName>
        <ecNumber evidence="6">3.1.11.6</ecNumber>
    </recommendedName>
    <alternativeName>
        <fullName evidence="6">Exodeoxyribonuclease VII small subunit</fullName>
        <shortName evidence="6">Exonuclease VII small subunit</shortName>
    </alternativeName>
</protein>
<dbReference type="PANTHER" id="PTHR34137:SF1">
    <property type="entry name" value="EXODEOXYRIBONUCLEASE 7 SMALL SUBUNIT"/>
    <property type="match status" value="1"/>
</dbReference>
<comment type="catalytic activity">
    <reaction evidence="6">
        <text>Exonucleolytic cleavage in either 5'- to 3'- or 3'- to 5'-direction to yield nucleoside 5'-phosphates.</text>
        <dbReference type="EC" id="3.1.11.6"/>
    </reaction>
</comment>
<dbReference type="PIRSF" id="PIRSF006488">
    <property type="entry name" value="Exonuc_VII_S"/>
    <property type="match status" value="1"/>
</dbReference>
<keyword evidence="5 6" id="KW-0269">Exonuclease</keyword>
<dbReference type="Gene3D" id="1.10.287.1040">
    <property type="entry name" value="Exonuclease VII, small subunit"/>
    <property type="match status" value="1"/>
</dbReference>
<evidence type="ECO:0000313" key="8">
    <source>
        <dbReference type="Proteomes" id="UP001158045"/>
    </source>
</evidence>
<comment type="similarity">
    <text evidence="1 6">Belongs to the XseB family.</text>
</comment>
<reference evidence="7 8" key="1">
    <citation type="submission" date="2023-04" db="EMBL/GenBank/DDBJ databases">
        <title>Fusibacter bizertensis strain WBS, isolated from littoral bottom sediments of the Arctic seas - biochemical and genomic analysis.</title>
        <authorList>
            <person name="Brioukhanov A.L."/>
        </authorList>
    </citation>
    <scope>NUCLEOTIDE SEQUENCE [LARGE SCALE GENOMIC DNA]</scope>
    <source>
        <strain evidence="7 8">WBS</strain>
    </source>
</reference>
<dbReference type="HAMAP" id="MF_00337">
    <property type="entry name" value="Exonuc_7_S"/>
    <property type="match status" value="1"/>
</dbReference>
<evidence type="ECO:0000313" key="7">
    <source>
        <dbReference type="EMBL" id="MDH8677079.1"/>
    </source>
</evidence>
<keyword evidence="8" id="KW-1185">Reference proteome</keyword>
<dbReference type="EMBL" id="JARYZI010000001">
    <property type="protein sequence ID" value="MDH8677079.1"/>
    <property type="molecule type" value="Genomic_DNA"/>
</dbReference>
<evidence type="ECO:0000256" key="5">
    <source>
        <dbReference type="ARBA" id="ARBA00022839"/>
    </source>
</evidence>
<organism evidence="7 8">
    <name type="scientific">Fusibacter bizertensis</name>
    <dbReference type="NCBI Taxonomy" id="1488331"/>
    <lineage>
        <taxon>Bacteria</taxon>
        <taxon>Bacillati</taxon>
        <taxon>Bacillota</taxon>
        <taxon>Clostridia</taxon>
        <taxon>Eubacteriales</taxon>
        <taxon>Eubacteriales Family XII. Incertae Sedis</taxon>
        <taxon>Fusibacter</taxon>
    </lineage>
</organism>
<comment type="function">
    <text evidence="6">Bidirectionally degrades single-stranded DNA into large acid-insoluble oligonucleotides, which are then degraded further into small acid-soluble oligonucleotides.</text>
</comment>
<gene>
    <name evidence="6 7" type="primary">xseB</name>
    <name evidence="7" type="ORF">QE109_02905</name>
</gene>
<evidence type="ECO:0000256" key="4">
    <source>
        <dbReference type="ARBA" id="ARBA00022801"/>
    </source>
</evidence>
<keyword evidence="2 6" id="KW-0963">Cytoplasm</keyword>